<evidence type="ECO:0000256" key="1">
    <source>
        <dbReference type="SAM" id="Phobius"/>
    </source>
</evidence>
<organism evidence="2 3">
    <name type="scientific">Alkalihalophilus pseudofirmus</name>
    <name type="common">Bacillus pseudofirmus</name>
    <dbReference type="NCBI Taxonomy" id="79885"/>
    <lineage>
        <taxon>Bacteria</taxon>
        <taxon>Bacillati</taxon>
        <taxon>Bacillota</taxon>
        <taxon>Bacilli</taxon>
        <taxon>Bacillales</taxon>
        <taxon>Bacillaceae</taxon>
        <taxon>Alkalihalophilus</taxon>
    </lineage>
</organism>
<name>A0AAJ2L155_ALKPS</name>
<comment type="caution">
    <text evidence="2">The sequence shown here is derived from an EMBL/GenBank/DDBJ whole genome shotgun (WGS) entry which is preliminary data.</text>
</comment>
<feature type="transmembrane region" description="Helical" evidence="1">
    <location>
        <begin position="35"/>
        <end position="53"/>
    </location>
</feature>
<proteinExistence type="predicted"/>
<dbReference type="EMBL" id="JAWJAY010000001">
    <property type="protein sequence ID" value="MDV2884715.1"/>
    <property type="molecule type" value="Genomic_DNA"/>
</dbReference>
<dbReference type="RefSeq" id="WP_323466170.1">
    <property type="nucleotide sequence ID" value="NZ_CP144224.1"/>
</dbReference>
<gene>
    <name evidence="2" type="ORF">RYX45_05960</name>
</gene>
<keyword evidence="1" id="KW-0472">Membrane</keyword>
<protein>
    <submittedName>
        <fullName evidence="2">Uncharacterized protein</fullName>
    </submittedName>
</protein>
<feature type="transmembrane region" description="Helical" evidence="1">
    <location>
        <begin position="6"/>
        <end position="23"/>
    </location>
</feature>
<evidence type="ECO:0000313" key="3">
    <source>
        <dbReference type="Proteomes" id="UP001285636"/>
    </source>
</evidence>
<sequence length="59" mass="7378">MLKQALRFSFMYFVIMSLVQFLLHKEMRWIENLTIGFLVFILMLFINWCRVPYNWDKKN</sequence>
<keyword evidence="1" id="KW-0812">Transmembrane</keyword>
<reference evidence="2" key="1">
    <citation type="submission" date="2023-10" db="EMBL/GenBank/DDBJ databases">
        <title>Screening of Alkalihalophilus pseudofirmusBZ-TG-HK211 and Its Alleviation of Salt Stress on Rapeseed Growth.</title>
        <authorList>
            <person name="Zhao B."/>
            <person name="Guo T."/>
        </authorList>
    </citation>
    <scope>NUCLEOTIDE SEQUENCE</scope>
    <source>
        <strain evidence="2">BZ-TG-HK211</strain>
    </source>
</reference>
<dbReference type="AlphaFoldDB" id="A0AAJ2L155"/>
<accession>A0AAJ2L155</accession>
<dbReference type="Proteomes" id="UP001285636">
    <property type="component" value="Unassembled WGS sequence"/>
</dbReference>
<keyword evidence="1" id="KW-1133">Transmembrane helix</keyword>
<evidence type="ECO:0000313" key="2">
    <source>
        <dbReference type="EMBL" id="MDV2884715.1"/>
    </source>
</evidence>